<evidence type="ECO:0000313" key="2">
    <source>
        <dbReference type="Proteomes" id="UP001442494"/>
    </source>
</evidence>
<keyword evidence="2" id="KW-1185">Reference proteome</keyword>
<reference evidence="1 2" key="1">
    <citation type="submission" date="2022-04" db="EMBL/GenBank/DDBJ databases">
        <title>Positive selection, recombination, and allopatry shape intraspecific diversity of widespread and dominant cyanobacteria.</title>
        <authorList>
            <person name="Wei J."/>
            <person name="Shu W."/>
            <person name="Hu C."/>
        </authorList>
    </citation>
    <scope>NUCLEOTIDE SEQUENCE [LARGE SCALE GENOMIC DNA]</scope>
    <source>
        <strain evidence="1 2">GB2-A5</strain>
    </source>
</reference>
<protein>
    <submittedName>
        <fullName evidence="1">Uncharacterized protein</fullName>
    </submittedName>
</protein>
<name>A0ABV0JQX9_9CYAN</name>
<comment type="caution">
    <text evidence="1">The sequence shown here is derived from an EMBL/GenBank/DDBJ whole genome shotgun (WGS) entry which is preliminary data.</text>
</comment>
<dbReference type="EMBL" id="JAMPKK010000033">
    <property type="protein sequence ID" value="MEP0865886.1"/>
    <property type="molecule type" value="Genomic_DNA"/>
</dbReference>
<dbReference type="Proteomes" id="UP001442494">
    <property type="component" value="Unassembled WGS sequence"/>
</dbReference>
<accession>A0ABV0JQX9</accession>
<organism evidence="1 2">
    <name type="scientific">Funiculus sociatus GB2-A5</name>
    <dbReference type="NCBI Taxonomy" id="2933946"/>
    <lineage>
        <taxon>Bacteria</taxon>
        <taxon>Bacillati</taxon>
        <taxon>Cyanobacteriota</taxon>
        <taxon>Cyanophyceae</taxon>
        <taxon>Coleofasciculales</taxon>
        <taxon>Coleofasciculaceae</taxon>
        <taxon>Funiculus</taxon>
    </lineage>
</organism>
<sequence>MEIALEIFQQTLSFDYPPLPDKELAHGAEKFCYNLIKGNGQISNR</sequence>
<evidence type="ECO:0000313" key="1">
    <source>
        <dbReference type="EMBL" id="MEP0865886.1"/>
    </source>
</evidence>
<proteinExistence type="predicted"/>
<gene>
    <name evidence="1" type="ORF">NDI37_15555</name>
</gene>
<dbReference type="RefSeq" id="WP_190420906.1">
    <property type="nucleotide sequence ID" value="NZ_JAMPKK010000033.1"/>
</dbReference>